<evidence type="ECO:0000313" key="2">
    <source>
        <dbReference type="Proteomes" id="UP000799302"/>
    </source>
</evidence>
<keyword evidence="2" id="KW-1185">Reference proteome</keyword>
<dbReference type="EMBL" id="MU004230">
    <property type="protein sequence ID" value="KAF2674600.1"/>
    <property type="molecule type" value="Genomic_DNA"/>
</dbReference>
<proteinExistence type="predicted"/>
<protein>
    <submittedName>
        <fullName evidence="1">Uncharacterized protein</fullName>
    </submittedName>
</protein>
<reference evidence="1" key="1">
    <citation type="journal article" date="2020" name="Stud. Mycol.">
        <title>101 Dothideomycetes genomes: a test case for predicting lifestyles and emergence of pathogens.</title>
        <authorList>
            <person name="Haridas S."/>
            <person name="Albert R."/>
            <person name="Binder M."/>
            <person name="Bloem J."/>
            <person name="Labutti K."/>
            <person name="Salamov A."/>
            <person name="Andreopoulos B."/>
            <person name="Baker S."/>
            <person name="Barry K."/>
            <person name="Bills G."/>
            <person name="Bluhm B."/>
            <person name="Cannon C."/>
            <person name="Castanera R."/>
            <person name="Culley D."/>
            <person name="Daum C."/>
            <person name="Ezra D."/>
            <person name="Gonzalez J."/>
            <person name="Henrissat B."/>
            <person name="Kuo A."/>
            <person name="Liang C."/>
            <person name="Lipzen A."/>
            <person name="Lutzoni F."/>
            <person name="Magnuson J."/>
            <person name="Mondo S."/>
            <person name="Nolan M."/>
            <person name="Ohm R."/>
            <person name="Pangilinan J."/>
            <person name="Park H.-J."/>
            <person name="Ramirez L."/>
            <person name="Alfaro M."/>
            <person name="Sun H."/>
            <person name="Tritt A."/>
            <person name="Yoshinaga Y."/>
            <person name="Zwiers L.-H."/>
            <person name="Turgeon B."/>
            <person name="Goodwin S."/>
            <person name="Spatafora J."/>
            <person name="Crous P."/>
            <person name="Grigoriev I."/>
        </authorList>
    </citation>
    <scope>NUCLEOTIDE SEQUENCE</scope>
    <source>
        <strain evidence="1">CBS 115976</strain>
    </source>
</reference>
<accession>A0A6A6US77</accession>
<gene>
    <name evidence="1" type="ORF">BT63DRAFT_419894</name>
</gene>
<sequence>MNNTRLPAALTSIEGLENAMEDLTDDQWPRAMGVLRRELRTMDEFRLFSSSYPIELQTRVLSIVQRFAYYDPNVGDISDISTWCLERWLLLLNGNSREVGVLRGLGEYWNLRGQQILHRIRANSSSSGDSSEADRGAPRAFLNRVHTQAHVEARGLLQPSADYYQRAVTLAQGNDTLDGDLLSEAAESHINIGSVTSGRESQGYFQRAIRYLRAASLFDDYELSEDLQRYLDDYGQYVD</sequence>
<evidence type="ECO:0000313" key="1">
    <source>
        <dbReference type="EMBL" id="KAF2674600.1"/>
    </source>
</evidence>
<name>A0A6A6US77_9PEZI</name>
<dbReference type="AlphaFoldDB" id="A0A6A6US77"/>
<dbReference type="Proteomes" id="UP000799302">
    <property type="component" value="Unassembled WGS sequence"/>
</dbReference>
<dbReference type="OrthoDB" id="5366687at2759"/>
<organism evidence="1 2">
    <name type="scientific">Microthyrium microscopicum</name>
    <dbReference type="NCBI Taxonomy" id="703497"/>
    <lineage>
        <taxon>Eukaryota</taxon>
        <taxon>Fungi</taxon>
        <taxon>Dikarya</taxon>
        <taxon>Ascomycota</taxon>
        <taxon>Pezizomycotina</taxon>
        <taxon>Dothideomycetes</taxon>
        <taxon>Dothideomycetes incertae sedis</taxon>
        <taxon>Microthyriales</taxon>
        <taxon>Microthyriaceae</taxon>
        <taxon>Microthyrium</taxon>
    </lineage>
</organism>